<dbReference type="Proteomes" id="UP001174934">
    <property type="component" value="Unassembled WGS sequence"/>
</dbReference>
<sequence length="430" mass="48374">MRHSPMLRYQCISEALFKVAFWIAFWVALDFLDEAMGFEWAPHCRTCLRGFAGKAKLIKSRIDFITSWRWKRLEPEIGALSPAMESLKSSLTLVLLTILMDTTKTKIAADTMSHEEHKRLKRHIRDLELKVKDQIETIRQLREEHNFFPAVSEDAIWTSRNSVASQVVDQHLTLCHLAQSMVDNGTVPTSSPETFTFPERRRRRQHRRTSTAHERQSNRNSVTSTTNMPTSEAVRTSRPDGTASRPAPTGDGAQDSASHQSVLASMPPIEPITVTQSPAPSSPSMLPSPLSRRESDATTSASTSASQPDADNTAGLKDDKFVTIWILVGPIWQCVEARIDRRIRVNLIRRDDAEKLGLHVEELGHVSIALENGRMVDSVGRTMLQWSMCSSRKSVAPISCIVCKDLDYPLIFGRPFDDVTMSRLLKKLDV</sequence>
<feature type="compositionally biased region" description="Basic residues" evidence="2">
    <location>
        <begin position="200"/>
        <end position="210"/>
    </location>
</feature>
<feature type="coiled-coil region" evidence="1">
    <location>
        <begin position="117"/>
        <end position="144"/>
    </location>
</feature>
<keyword evidence="1" id="KW-0175">Coiled coil</keyword>
<evidence type="ECO:0000313" key="3">
    <source>
        <dbReference type="EMBL" id="KAK0637395.1"/>
    </source>
</evidence>
<reference evidence="3" key="1">
    <citation type="submission" date="2023-06" db="EMBL/GenBank/DDBJ databases">
        <title>Genome-scale phylogeny and comparative genomics of the fungal order Sordariales.</title>
        <authorList>
            <consortium name="Lawrence Berkeley National Laboratory"/>
            <person name="Hensen N."/>
            <person name="Bonometti L."/>
            <person name="Westerberg I."/>
            <person name="Brannstrom I.O."/>
            <person name="Guillou S."/>
            <person name="Cros-Aarteil S."/>
            <person name="Calhoun S."/>
            <person name="Haridas S."/>
            <person name="Kuo A."/>
            <person name="Mondo S."/>
            <person name="Pangilinan J."/>
            <person name="Riley R."/>
            <person name="LaButti K."/>
            <person name="Andreopoulos B."/>
            <person name="Lipzen A."/>
            <person name="Chen C."/>
            <person name="Yanf M."/>
            <person name="Daum C."/>
            <person name="Ng V."/>
            <person name="Clum A."/>
            <person name="Steindorff A."/>
            <person name="Ohm R."/>
            <person name="Martin F."/>
            <person name="Silar P."/>
            <person name="Natvig D."/>
            <person name="Lalanne C."/>
            <person name="Gautier V."/>
            <person name="Ament-velasquez S.L."/>
            <person name="Kruys A."/>
            <person name="Hutchinson M.I."/>
            <person name="Powell A.J."/>
            <person name="Barry K."/>
            <person name="Miller A.N."/>
            <person name="Grigoriev I.V."/>
            <person name="Debuchy R."/>
            <person name="Gladieux P."/>
            <person name="Thoren M.H."/>
            <person name="Johannesson H."/>
        </authorList>
    </citation>
    <scope>NUCLEOTIDE SEQUENCE</scope>
    <source>
        <strain evidence="3">SMH3391-2</strain>
    </source>
</reference>
<feature type="region of interest" description="Disordered" evidence="2">
    <location>
        <begin position="183"/>
        <end position="313"/>
    </location>
</feature>
<evidence type="ECO:0000256" key="1">
    <source>
        <dbReference type="SAM" id="Coils"/>
    </source>
</evidence>
<feature type="compositionally biased region" description="Polar residues" evidence="2">
    <location>
        <begin position="183"/>
        <end position="194"/>
    </location>
</feature>
<feature type="compositionally biased region" description="Polar residues" evidence="2">
    <location>
        <begin position="218"/>
        <end position="234"/>
    </location>
</feature>
<evidence type="ECO:0000256" key="2">
    <source>
        <dbReference type="SAM" id="MobiDB-lite"/>
    </source>
</evidence>
<proteinExistence type="predicted"/>
<dbReference type="AlphaFoldDB" id="A0AA39XQR9"/>
<name>A0AA39XQR9_9PEZI</name>
<feature type="compositionally biased region" description="Low complexity" evidence="2">
    <location>
        <begin position="297"/>
        <end position="306"/>
    </location>
</feature>
<organism evidence="3 4">
    <name type="scientific">Bombardia bombarda</name>
    <dbReference type="NCBI Taxonomy" id="252184"/>
    <lineage>
        <taxon>Eukaryota</taxon>
        <taxon>Fungi</taxon>
        <taxon>Dikarya</taxon>
        <taxon>Ascomycota</taxon>
        <taxon>Pezizomycotina</taxon>
        <taxon>Sordariomycetes</taxon>
        <taxon>Sordariomycetidae</taxon>
        <taxon>Sordariales</taxon>
        <taxon>Lasiosphaeriaceae</taxon>
        <taxon>Bombardia</taxon>
    </lineage>
</organism>
<comment type="caution">
    <text evidence="3">The sequence shown here is derived from an EMBL/GenBank/DDBJ whole genome shotgun (WGS) entry which is preliminary data.</text>
</comment>
<feature type="compositionally biased region" description="Low complexity" evidence="2">
    <location>
        <begin position="277"/>
        <end position="290"/>
    </location>
</feature>
<keyword evidence="4" id="KW-1185">Reference proteome</keyword>
<protein>
    <submittedName>
        <fullName evidence="3">Uncharacterized protein</fullName>
    </submittedName>
</protein>
<evidence type="ECO:0000313" key="4">
    <source>
        <dbReference type="Proteomes" id="UP001174934"/>
    </source>
</evidence>
<gene>
    <name evidence="3" type="ORF">B0T17DRAFT_596695</name>
</gene>
<accession>A0AA39XQR9</accession>
<dbReference type="EMBL" id="JAULSR010000001">
    <property type="protein sequence ID" value="KAK0637395.1"/>
    <property type="molecule type" value="Genomic_DNA"/>
</dbReference>